<reference evidence="2 3" key="1">
    <citation type="journal article" date="2012" name="PLoS ONE">
        <title>Edwardsiella comparative phylogenomics reveal the new intra/inter-species taxonomic relationships, virulence evolution and niche adaptation mechanisms.</title>
        <authorList>
            <person name="Yang M."/>
            <person name="Lv Y."/>
            <person name="Xiao J."/>
            <person name="Wu H."/>
            <person name="Zheng H."/>
            <person name="Liu Q."/>
            <person name="Zhang Y."/>
            <person name="Wang Q."/>
        </authorList>
    </citation>
    <scope>NUCLEOTIDE SEQUENCE [LARGE SCALE GENOMIC DNA]</scope>
    <source>
        <strain evidence="3">080813</strain>
    </source>
</reference>
<dbReference type="AlphaFoldDB" id="A0A076LJA5"/>
<evidence type="ECO:0000313" key="3">
    <source>
        <dbReference type="Proteomes" id="UP000028681"/>
    </source>
</evidence>
<dbReference type="HOGENOM" id="CLU_2989431_0_0_6"/>
<feature type="transmembrane region" description="Helical" evidence="1">
    <location>
        <begin position="12"/>
        <end position="31"/>
    </location>
</feature>
<proteinExistence type="predicted"/>
<dbReference type="KEGG" id="ete:ETEE_0164"/>
<evidence type="ECO:0000313" key="2">
    <source>
        <dbReference type="EMBL" id="AIJ06648.1"/>
    </source>
</evidence>
<gene>
    <name evidence="2" type="ORF">ETEE_0164</name>
</gene>
<protein>
    <submittedName>
        <fullName evidence="2">Uncharacterized protein</fullName>
    </submittedName>
</protein>
<keyword evidence="1" id="KW-1133">Transmembrane helix</keyword>
<dbReference type="EMBL" id="CP006664">
    <property type="protein sequence ID" value="AIJ06648.1"/>
    <property type="molecule type" value="Genomic_DNA"/>
</dbReference>
<keyword evidence="1" id="KW-0812">Transmembrane</keyword>
<dbReference type="Proteomes" id="UP000028681">
    <property type="component" value="Chromosome"/>
</dbReference>
<name>A0A076LJA5_9GAMM</name>
<accession>A0A076LJA5</accession>
<organism evidence="2 3">
    <name type="scientific">Edwardsiella anguillarum ET080813</name>
    <dbReference type="NCBI Taxonomy" id="667120"/>
    <lineage>
        <taxon>Bacteria</taxon>
        <taxon>Pseudomonadati</taxon>
        <taxon>Pseudomonadota</taxon>
        <taxon>Gammaproteobacteria</taxon>
        <taxon>Enterobacterales</taxon>
        <taxon>Hafniaceae</taxon>
        <taxon>Edwardsiella</taxon>
    </lineage>
</organism>
<sequence>MLNHSCWANGAAIMAALPIEGIFVPFLLSAVTMRRPIGAGSTAMPIKNLRSPPFLQH</sequence>
<evidence type="ECO:0000256" key="1">
    <source>
        <dbReference type="SAM" id="Phobius"/>
    </source>
</evidence>
<keyword evidence="1" id="KW-0472">Membrane</keyword>